<sequence>MRSTSRPEIGCAGRSRWVPIVLLLVTGEAAAQSEKKAGINVLSVTYADTLLSGTGDIAESCAPLLGRSALPQCVKEEGGGVQLRLPRCSAPFRKGGRGGGGCRRASSAAQPGIRRGTRAGMEPTSEYGHFPLPLYPSGPTVRREIAMHEELSESSHDSCGPNEGCDGHLQTRRSKHLPCSAEDYEESPEHNVGANWSAADAFARIRNIFQMFVSDAETDVLTKGRRSAVPLDTTRGGKAFPRRPQPSQALYAV</sequence>
<feature type="chain" id="PRO_5039922253" evidence="2">
    <location>
        <begin position="32"/>
        <end position="253"/>
    </location>
</feature>
<keyword evidence="2" id="KW-0732">Signal</keyword>
<feature type="region of interest" description="Disordered" evidence="1">
    <location>
        <begin position="227"/>
        <end position="253"/>
    </location>
</feature>
<dbReference type="AlphaFoldDB" id="A0A9J6F0Q3"/>
<keyword evidence="4" id="KW-1185">Reference proteome</keyword>
<evidence type="ECO:0000256" key="2">
    <source>
        <dbReference type="SAM" id="SignalP"/>
    </source>
</evidence>
<reference evidence="3" key="1">
    <citation type="journal article" date="2020" name="Cell">
        <title>Large-Scale Comparative Analyses of Tick Genomes Elucidate Their Genetic Diversity and Vector Capacities.</title>
        <authorList>
            <consortium name="Tick Genome and Microbiome Consortium (TIGMIC)"/>
            <person name="Jia N."/>
            <person name="Wang J."/>
            <person name="Shi W."/>
            <person name="Du L."/>
            <person name="Sun Y."/>
            <person name="Zhan W."/>
            <person name="Jiang J.F."/>
            <person name="Wang Q."/>
            <person name="Zhang B."/>
            <person name="Ji P."/>
            <person name="Bell-Sakyi L."/>
            <person name="Cui X.M."/>
            <person name="Yuan T.T."/>
            <person name="Jiang B.G."/>
            <person name="Yang W.F."/>
            <person name="Lam T.T."/>
            <person name="Chang Q.C."/>
            <person name="Ding S.J."/>
            <person name="Wang X.J."/>
            <person name="Zhu J.G."/>
            <person name="Ruan X.D."/>
            <person name="Zhao L."/>
            <person name="Wei J.T."/>
            <person name="Ye R.Z."/>
            <person name="Que T.C."/>
            <person name="Du C.H."/>
            <person name="Zhou Y.H."/>
            <person name="Cheng J.X."/>
            <person name="Dai P.F."/>
            <person name="Guo W.B."/>
            <person name="Han X.H."/>
            <person name="Huang E.J."/>
            <person name="Li L.F."/>
            <person name="Wei W."/>
            <person name="Gao Y.C."/>
            <person name="Liu J.Z."/>
            <person name="Shao H.Z."/>
            <person name="Wang X."/>
            <person name="Wang C.C."/>
            <person name="Yang T.C."/>
            <person name="Huo Q.B."/>
            <person name="Li W."/>
            <person name="Chen H.Y."/>
            <person name="Chen S.E."/>
            <person name="Zhou L.G."/>
            <person name="Ni X.B."/>
            <person name="Tian J.H."/>
            <person name="Sheng Y."/>
            <person name="Liu T."/>
            <person name="Pan Y.S."/>
            <person name="Xia L.Y."/>
            <person name="Li J."/>
            <person name="Zhao F."/>
            <person name="Cao W.C."/>
        </authorList>
    </citation>
    <scope>NUCLEOTIDE SEQUENCE</scope>
    <source>
        <strain evidence="3">Rmic-2018</strain>
    </source>
</reference>
<dbReference type="EMBL" id="JABSTU010000001">
    <property type="protein sequence ID" value="KAH8040005.1"/>
    <property type="molecule type" value="Genomic_DNA"/>
</dbReference>
<accession>A0A9J6F0Q3</accession>
<reference evidence="3" key="2">
    <citation type="submission" date="2021-09" db="EMBL/GenBank/DDBJ databases">
        <authorList>
            <person name="Jia N."/>
            <person name="Wang J."/>
            <person name="Shi W."/>
            <person name="Du L."/>
            <person name="Sun Y."/>
            <person name="Zhan W."/>
            <person name="Jiang J."/>
            <person name="Wang Q."/>
            <person name="Zhang B."/>
            <person name="Ji P."/>
            <person name="Sakyi L.B."/>
            <person name="Cui X."/>
            <person name="Yuan T."/>
            <person name="Jiang B."/>
            <person name="Yang W."/>
            <person name="Lam T.T.-Y."/>
            <person name="Chang Q."/>
            <person name="Ding S."/>
            <person name="Wang X."/>
            <person name="Zhu J."/>
            <person name="Ruan X."/>
            <person name="Zhao L."/>
            <person name="Wei J."/>
            <person name="Que T."/>
            <person name="Du C."/>
            <person name="Cheng J."/>
            <person name="Dai P."/>
            <person name="Han X."/>
            <person name="Huang E."/>
            <person name="Gao Y."/>
            <person name="Liu J."/>
            <person name="Shao H."/>
            <person name="Ye R."/>
            <person name="Li L."/>
            <person name="Wei W."/>
            <person name="Wang X."/>
            <person name="Wang C."/>
            <person name="Huo Q."/>
            <person name="Li W."/>
            <person name="Guo W."/>
            <person name="Chen H."/>
            <person name="Chen S."/>
            <person name="Zhou L."/>
            <person name="Zhou L."/>
            <person name="Ni X."/>
            <person name="Tian J."/>
            <person name="Zhou Y."/>
            <person name="Sheng Y."/>
            <person name="Liu T."/>
            <person name="Pan Y."/>
            <person name="Xia L."/>
            <person name="Li J."/>
            <person name="Zhao F."/>
            <person name="Cao W."/>
        </authorList>
    </citation>
    <scope>NUCLEOTIDE SEQUENCE</scope>
    <source>
        <strain evidence="3">Rmic-2018</strain>
        <tissue evidence="3">Larvae</tissue>
    </source>
</reference>
<protein>
    <submittedName>
        <fullName evidence="3">Uncharacterized protein</fullName>
    </submittedName>
</protein>
<proteinExistence type="predicted"/>
<dbReference type="Proteomes" id="UP000821866">
    <property type="component" value="Chromosome 1"/>
</dbReference>
<comment type="caution">
    <text evidence="3">The sequence shown here is derived from an EMBL/GenBank/DDBJ whole genome shotgun (WGS) entry which is preliminary data.</text>
</comment>
<evidence type="ECO:0000256" key="1">
    <source>
        <dbReference type="SAM" id="MobiDB-lite"/>
    </source>
</evidence>
<evidence type="ECO:0000313" key="3">
    <source>
        <dbReference type="EMBL" id="KAH8040005.1"/>
    </source>
</evidence>
<feature type="region of interest" description="Disordered" evidence="1">
    <location>
        <begin position="96"/>
        <end position="133"/>
    </location>
</feature>
<evidence type="ECO:0000313" key="4">
    <source>
        <dbReference type="Proteomes" id="UP000821866"/>
    </source>
</evidence>
<organism evidence="3 4">
    <name type="scientific">Rhipicephalus microplus</name>
    <name type="common">Cattle tick</name>
    <name type="synonym">Boophilus microplus</name>
    <dbReference type="NCBI Taxonomy" id="6941"/>
    <lineage>
        <taxon>Eukaryota</taxon>
        <taxon>Metazoa</taxon>
        <taxon>Ecdysozoa</taxon>
        <taxon>Arthropoda</taxon>
        <taxon>Chelicerata</taxon>
        <taxon>Arachnida</taxon>
        <taxon>Acari</taxon>
        <taxon>Parasitiformes</taxon>
        <taxon>Ixodida</taxon>
        <taxon>Ixodoidea</taxon>
        <taxon>Ixodidae</taxon>
        <taxon>Rhipicephalinae</taxon>
        <taxon>Rhipicephalus</taxon>
        <taxon>Boophilus</taxon>
    </lineage>
</organism>
<name>A0A9J6F0Q3_RHIMP</name>
<gene>
    <name evidence="3" type="ORF">HPB51_009261</name>
</gene>
<feature type="signal peptide" evidence="2">
    <location>
        <begin position="1"/>
        <end position="31"/>
    </location>
</feature>